<organism evidence="10 11">
    <name type="scientific">Solea senegalensis</name>
    <name type="common">Senegalese sole</name>
    <dbReference type="NCBI Taxonomy" id="28829"/>
    <lineage>
        <taxon>Eukaryota</taxon>
        <taxon>Metazoa</taxon>
        <taxon>Chordata</taxon>
        <taxon>Craniata</taxon>
        <taxon>Vertebrata</taxon>
        <taxon>Euteleostomi</taxon>
        <taxon>Actinopterygii</taxon>
        <taxon>Neopterygii</taxon>
        <taxon>Teleostei</taxon>
        <taxon>Neoteleostei</taxon>
        <taxon>Acanthomorphata</taxon>
        <taxon>Carangaria</taxon>
        <taxon>Pleuronectiformes</taxon>
        <taxon>Pleuronectoidei</taxon>
        <taxon>Soleidae</taxon>
        <taxon>Solea</taxon>
    </lineage>
</organism>
<evidence type="ECO:0000256" key="8">
    <source>
        <dbReference type="SAM" id="Phobius"/>
    </source>
</evidence>
<dbReference type="PANTHER" id="PTHR18952">
    <property type="entry name" value="CARBONIC ANHYDRASE"/>
    <property type="match status" value="1"/>
</dbReference>
<evidence type="ECO:0000256" key="4">
    <source>
        <dbReference type="ARBA" id="ARBA00022833"/>
    </source>
</evidence>
<evidence type="ECO:0000256" key="5">
    <source>
        <dbReference type="ARBA" id="ARBA00023180"/>
    </source>
</evidence>
<keyword evidence="3 7" id="KW-0479">Metal-binding</keyword>
<keyword evidence="6 7" id="KW-0456">Lyase</keyword>
<dbReference type="GO" id="GO:0008270">
    <property type="term" value="F:zinc ion binding"/>
    <property type="evidence" value="ECO:0007669"/>
    <property type="project" value="UniProtKB-UniRule"/>
</dbReference>
<evidence type="ECO:0000313" key="10">
    <source>
        <dbReference type="EMBL" id="KAG7506939.1"/>
    </source>
</evidence>
<comment type="caution">
    <text evidence="10">The sequence shown here is derived from an EMBL/GenBank/DDBJ whole genome shotgun (WGS) entry which is preliminary data.</text>
</comment>
<keyword evidence="4 7" id="KW-0862">Zinc</keyword>
<dbReference type="FunFam" id="3.10.200.10:FF:000003">
    <property type="entry name" value="Carbonic anhydrase 12"/>
    <property type="match status" value="1"/>
</dbReference>
<feature type="domain" description="Alpha-carbonic anhydrase" evidence="9">
    <location>
        <begin position="43"/>
        <end position="294"/>
    </location>
</feature>
<dbReference type="PANTHER" id="PTHR18952:SF200">
    <property type="entry name" value="CARBONIC ANHYDRASE"/>
    <property type="match status" value="1"/>
</dbReference>
<dbReference type="InterPro" id="IPR018338">
    <property type="entry name" value="Carbonic_anhydrase_a-class_CS"/>
</dbReference>
<comment type="function">
    <text evidence="7">Reversible hydration of carbon dioxide.</text>
</comment>
<dbReference type="GO" id="GO:0005886">
    <property type="term" value="C:plasma membrane"/>
    <property type="evidence" value="ECO:0007669"/>
    <property type="project" value="TreeGrafter"/>
</dbReference>
<dbReference type="PROSITE" id="PS00162">
    <property type="entry name" value="ALPHA_CA_1"/>
    <property type="match status" value="1"/>
</dbReference>
<dbReference type="AlphaFoldDB" id="A0AAV6RPP3"/>
<dbReference type="InterPro" id="IPR023561">
    <property type="entry name" value="Carbonic_anhydrase_a-class"/>
</dbReference>
<gene>
    <name evidence="10" type="ORF">JOB18_019323</name>
</gene>
<evidence type="ECO:0000256" key="3">
    <source>
        <dbReference type="ARBA" id="ARBA00022723"/>
    </source>
</evidence>
<sequence length="579" mass="64157">MVQSIFTKLNPLVLCPPDCKMDHSSLLLCSIVGALLMFSARASDWCYTGCESHTPSHWGDLPGSFCDGKRQSPINIDTRYVDKDSKLVAFNLINFTSNITSMINNGHTVKCTFGDDVEVSGGGLNGAYSADQFHLHWGDTNHHPGSEHMINGHRSPMEMHIVSLKKGLTADEAMAQSEGIAVLGFFINATEDGDMTGSWNTLTSYLTDQIDTKVSIEEDLSIQDLIKNVDLTKFYRYLGSLTTPTCNEAVVWTVFHEPIKINKKLIERFPANTGLSNIYRPTQALNNRQVFASPASPLPPSHPWCYDDHCEHTSSHWHLLHHSHCDGESQSPINIETRNTVVDKNLDAFVFTKFDDKHAIKYITNTGHAVKCVLKDGVAEVSGGGLGHVYSTLQFHFHWGTESHDSHGSEHKVDSKQYPMEMHIVNKRKDLSLEEAVQTPNGLAVLGFFIETAEYDLHTGAIDQRANVTDEISIDDLLGNVNTRAYYRYNGSLTTPTCNEAVVWTIFKETLKVNQSLMSLFPTQAGYGNVFRPLQSLHNRTVYSTVASAASGPAPAPAPAVLFLLPLLLLCTVSFNLRQ</sequence>
<dbReference type="EMBL" id="JAGKHQ010000010">
    <property type="protein sequence ID" value="KAG7506939.1"/>
    <property type="molecule type" value="Genomic_DNA"/>
</dbReference>
<reference evidence="10 11" key="1">
    <citation type="journal article" date="2021" name="Sci. Rep.">
        <title>Chromosome anchoring in Senegalese sole (Solea senegalensis) reveals sex-associated markers and genome rearrangements in flatfish.</title>
        <authorList>
            <person name="Guerrero-Cozar I."/>
            <person name="Gomez-Garrido J."/>
            <person name="Berbel C."/>
            <person name="Martinez-Blanch J.F."/>
            <person name="Alioto T."/>
            <person name="Claros M.G."/>
            <person name="Gagnaire P.A."/>
            <person name="Manchado M."/>
        </authorList>
    </citation>
    <scope>NUCLEOTIDE SEQUENCE [LARGE SCALE GENOMIC DNA]</scope>
    <source>
        <strain evidence="10">Sse05_10M</strain>
    </source>
</reference>
<keyword evidence="11" id="KW-1185">Reference proteome</keyword>
<evidence type="ECO:0000313" key="11">
    <source>
        <dbReference type="Proteomes" id="UP000693946"/>
    </source>
</evidence>
<dbReference type="GO" id="GO:0004089">
    <property type="term" value="F:carbonate dehydratase activity"/>
    <property type="evidence" value="ECO:0007669"/>
    <property type="project" value="UniProtKB-UniRule"/>
</dbReference>
<evidence type="ECO:0000256" key="7">
    <source>
        <dbReference type="RuleBase" id="RU367011"/>
    </source>
</evidence>
<keyword evidence="5" id="KW-0325">Glycoprotein</keyword>
<keyword evidence="8" id="KW-0472">Membrane</keyword>
<evidence type="ECO:0000256" key="1">
    <source>
        <dbReference type="ARBA" id="ARBA00010718"/>
    </source>
</evidence>
<dbReference type="PROSITE" id="PS51144">
    <property type="entry name" value="ALPHA_CA_2"/>
    <property type="match status" value="2"/>
</dbReference>
<name>A0AAV6RPP3_SOLSE</name>
<comment type="catalytic activity">
    <reaction evidence="7">
        <text>hydrogencarbonate + H(+) = CO2 + H2O</text>
        <dbReference type="Rhea" id="RHEA:10748"/>
        <dbReference type="ChEBI" id="CHEBI:15377"/>
        <dbReference type="ChEBI" id="CHEBI:15378"/>
        <dbReference type="ChEBI" id="CHEBI:16526"/>
        <dbReference type="ChEBI" id="CHEBI:17544"/>
        <dbReference type="EC" id="4.2.1.1"/>
    </reaction>
</comment>
<evidence type="ECO:0000256" key="6">
    <source>
        <dbReference type="ARBA" id="ARBA00023239"/>
    </source>
</evidence>
<comment type="cofactor">
    <cofactor evidence="7">
        <name>Zn(2+)</name>
        <dbReference type="ChEBI" id="CHEBI:29105"/>
    </cofactor>
</comment>
<keyword evidence="8" id="KW-1133">Transmembrane helix</keyword>
<accession>A0AAV6RPP3</accession>
<comment type="similarity">
    <text evidence="1 7">Belongs to the alpha-carbonic anhydrase family.</text>
</comment>
<dbReference type="Pfam" id="PF00194">
    <property type="entry name" value="Carb_anhydrase"/>
    <property type="match status" value="2"/>
</dbReference>
<evidence type="ECO:0000259" key="9">
    <source>
        <dbReference type="PROSITE" id="PS51144"/>
    </source>
</evidence>
<dbReference type="EC" id="4.2.1.1" evidence="2 7"/>
<feature type="domain" description="Alpha-carbonic anhydrase" evidence="9">
    <location>
        <begin position="302"/>
        <end position="546"/>
    </location>
</feature>
<dbReference type="InterPro" id="IPR001148">
    <property type="entry name" value="CA_dom"/>
</dbReference>
<dbReference type="SMART" id="SM01057">
    <property type="entry name" value="Carb_anhydrase"/>
    <property type="match status" value="2"/>
</dbReference>
<protein>
    <recommendedName>
        <fullName evidence="2 7">Carbonic anhydrase</fullName>
        <ecNumber evidence="2 7">4.2.1.1</ecNumber>
    </recommendedName>
</protein>
<dbReference type="Proteomes" id="UP000693946">
    <property type="component" value="Linkage Group LG18"/>
</dbReference>
<proteinExistence type="inferred from homology"/>
<feature type="transmembrane region" description="Helical" evidence="8">
    <location>
        <begin position="558"/>
        <end position="577"/>
    </location>
</feature>
<keyword evidence="8" id="KW-0812">Transmembrane</keyword>
<evidence type="ECO:0000256" key="2">
    <source>
        <dbReference type="ARBA" id="ARBA00012925"/>
    </source>
</evidence>